<protein>
    <submittedName>
        <fullName evidence="1">PIH1 domain-containing protein 1</fullName>
    </submittedName>
</protein>
<keyword evidence="2" id="KW-1185">Reference proteome</keyword>
<organism evidence="1 2">
    <name type="scientific">Psilocybe cubensis</name>
    <name type="common">Psychedelic mushroom</name>
    <name type="synonym">Stropharia cubensis</name>
    <dbReference type="NCBI Taxonomy" id="181762"/>
    <lineage>
        <taxon>Eukaryota</taxon>
        <taxon>Fungi</taxon>
        <taxon>Dikarya</taxon>
        <taxon>Basidiomycota</taxon>
        <taxon>Agaricomycotina</taxon>
        <taxon>Agaricomycetes</taxon>
        <taxon>Agaricomycetidae</taxon>
        <taxon>Agaricales</taxon>
        <taxon>Agaricineae</taxon>
        <taxon>Strophariaceae</taxon>
        <taxon>Psilocybe</taxon>
    </lineage>
</organism>
<evidence type="ECO:0000313" key="2">
    <source>
        <dbReference type="Proteomes" id="UP000664032"/>
    </source>
</evidence>
<reference evidence="1" key="1">
    <citation type="submission" date="2021-10" db="EMBL/GenBank/DDBJ databases">
        <title>Psilocybe cubensis genome.</title>
        <authorList>
            <person name="Mckernan K.J."/>
            <person name="Crawford S."/>
            <person name="Trippe A."/>
            <person name="Kane L.T."/>
            <person name="Mclaughlin S."/>
        </authorList>
    </citation>
    <scope>NUCLEOTIDE SEQUENCE</scope>
    <source>
        <strain evidence="1">MGC-MH-2018</strain>
    </source>
</reference>
<comment type="caution">
    <text evidence="1">The sequence shown here is derived from an EMBL/GenBank/DDBJ whole genome shotgun (WGS) entry which is preliminary data.</text>
</comment>
<dbReference type="Proteomes" id="UP000664032">
    <property type="component" value="Unassembled WGS sequence"/>
</dbReference>
<dbReference type="EMBL" id="JAFIQS020000010">
    <property type="protein sequence ID" value="KAH9477010.1"/>
    <property type="molecule type" value="Genomic_DNA"/>
</dbReference>
<sequence length="468" mass="49365">MSSTNVLRIELSPKPGFCIKSAALNPALLPPTASSPSPNILEPAPQPIPVPKGQKIFVNLAWDPNVPPPPDASEEEIKRAMQGEDAVDDANPSGWYVPVIVSNARQDKDKSGNPSLVFDCIFNSTVKSRTLRDPEFKIFLVELSLQRIEAQTGLELSRNIGTPNIASKGKLLPRSVHIPSHMVPALVGAPSPSPSPSTAGVSATPASKSNPLIQELPSSSPTNDRTLISPSSTSTSSAPATKPTTTSGSGPGSTLPGLKGILKKPSSAASSASATPGSASTRLDWSWTKEAPSGRLRIDVRVPGLTPTLITTSTLDIEPNRLVLSIPGHPTLDIDTSLSDAEIVARVAGSYSSSSSSSKSTGKANGRPKASASATALKSPTPTASKEQEDDADANENDDTAETEKDKETMRILTLKRQRDFALDDADAVWEVGSARVIIRLRLNVPVRLATVYPRALLELGTLVFYEV</sequence>
<proteinExistence type="predicted"/>
<name>A0ACB8GMP3_PSICU</name>
<evidence type="ECO:0000313" key="1">
    <source>
        <dbReference type="EMBL" id="KAH9477010.1"/>
    </source>
</evidence>
<accession>A0ACB8GMP3</accession>
<gene>
    <name evidence="1" type="ORF">JR316_0010926</name>
</gene>